<comment type="caution">
    <text evidence="1">The sequence shown here is derived from an EMBL/GenBank/DDBJ whole genome shotgun (WGS) entry which is preliminary data.</text>
</comment>
<dbReference type="AlphaFoldDB" id="X0SR40"/>
<proteinExistence type="predicted"/>
<gene>
    <name evidence="1" type="ORF">S01H1_11312</name>
</gene>
<protein>
    <submittedName>
        <fullName evidence="1">Uncharacterized protein</fullName>
    </submittedName>
</protein>
<organism evidence="1">
    <name type="scientific">marine sediment metagenome</name>
    <dbReference type="NCBI Taxonomy" id="412755"/>
    <lineage>
        <taxon>unclassified sequences</taxon>
        <taxon>metagenomes</taxon>
        <taxon>ecological metagenomes</taxon>
    </lineage>
</organism>
<evidence type="ECO:0000313" key="1">
    <source>
        <dbReference type="EMBL" id="GAF78367.1"/>
    </source>
</evidence>
<sequence length="60" mass="7197">MKMFETTLDRIIDDQYWLSRRANISVSETNEMAEFERLFFVSLLLKDIKEETQSYEGLNT</sequence>
<name>X0SR40_9ZZZZ</name>
<dbReference type="EMBL" id="BARS01005766">
    <property type="protein sequence ID" value="GAF78367.1"/>
    <property type="molecule type" value="Genomic_DNA"/>
</dbReference>
<accession>X0SR40</accession>
<reference evidence="1" key="1">
    <citation type="journal article" date="2014" name="Front. Microbiol.">
        <title>High frequency of phylogenetically diverse reductive dehalogenase-homologous genes in deep subseafloor sedimentary metagenomes.</title>
        <authorList>
            <person name="Kawai M."/>
            <person name="Futagami T."/>
            <person name="Toyoda A."/>
            <person name="Takaki Y."/>
            <person name="Nishi S."/>
            <person name="Hori S."/>
            <person name="Arai W."/>
            <person name="Tsubouchi T."/>
            <person name="Morono Y."/>
            <person name="Uchiyama I."/>
            <person name="Ito T."/>
            <person name="Fujiyama A."/>
            <person name="Inagaki F."/>
            <person name="Takami H."/>
        </authorList>
    </citation>
    <scope>NUCLEOTIDE SEQUENCE</scope>
    <source>
        <strain evidence="1">Expedition CK06-06</strain>
    </source>
</reference>